<dbReference type="HAMAP" id="MF_01013">
    <property type="entry name" value="HisF"/>
    <property type="match status" value="1"/>
</dbReference>
<comment type="function">
    <text evidence="7 9">IGPS catalyzes the conversion of PRFAR and glutamine to IGP, AICAR and glutamate. The HisF subunit catalyzes the cyclization activity that produces IGP and AICAR from PRFAR using the ammonia provided by the HisH subunit.</text>
</comment>
<comment type="caution">
    <text evidence="11">The sequence shown here is derived from an EMBL/GenBank/DDBJ whole genome shotgun (WGS) entry which is preliminary data.</text>
</comment>
<feature type="active site" evidence="9">
    <location>
        <position position="131"/>
    </location>
</feature>
<evidence type="ECO:0000256" key="3">
    <source>
        <dbReference type="ARBA" id="ARBA00011152"/>
    </source>
</evidence>
<comment type="similarity">
    <text evidence="2 9 10">Belongs to the HisA/HisF family.</text>
</comment>
<dbReference type="InterPro" id="IPR013785">
    <property type="entry name" value="Aldolase_TIM"/>
</dbReference>
<evidence type="ECO:0000256" key="10">
    <source>
        <dbReference type="RuleBase" id="RU003657"/>
    </source>
</evidence>
<comment type="subunit">
    <text evidence="3 9">Heterodimer of HisH and HisF.</text>
</comment>
<dbReference type="EC" id="4.3.2.10" evidence="9"/>
<dbReference type="NCBIfam" id="TIGR00735">
    <property type="entry name" value="hisF"/>
    <property type="match status" value="1"/>
</dbReference>
<keyword evidence="9" id="KW-0963">Cytoplasm</keyword>
<organism evidence="11 12">
    <name type="scientific">Microlunatus spumicola</name>
    <dbReference type="NCBI Taxonomy" id="81499"/>
    <lineage>
        <taxon>Bacteria</taxon>
        <taxon>Bacillati</taxon>
        <taxon>Actinomycetota</taxon>
        <taxon>Actinomycetes</taxon>
        <taxon>Propionibacteriales</taxon>
        <taxon>Propionibacteriaceae</taxon>
        <taxon>Microlunatus</taxon>
    </lineage>
</organism>
<evidence type="ECO:0000256" key="6">
    <source>
        <dbReference type="ARBA" id="ARBA00023239"/>
    </source>
</evidence>
<evidence type="ECO:0000256" key="9">
    <source>
        <dbReference type="HAMAP-Rule" id="MF_01013"/>
    </source>
</evidence>
<accession>A0ABP6Y8A1</accession>
<protein>
    <recommendedName>
        <fullName evidence="9">Imidazole glycerol phosphate synthase subunit HisF</fullName>
        <ecNumber evidence="9">4.3.2.10</ecNumber>
    </recommendedName>
    <alternativeName>
        <fullName evidence="9">IGP synthase cyclase subunit</fullName>
    </alternativeName>
    <alternativeName>
        <fullName evidence="9">IGP synthase subunit HisF</fullName>
    </alternativeName>
    <alternativeName>
        <fullName evidence="9">ImGP synthase subunit HisF</fullName>
        <shortName evidence="9">IGPS subunit HisF</shortName>
    </alternativeName>
</protein>
<dbReference type="SUPFAM" id="SSF51366">
    <property type="entry name" value="Ribulose-phoshate binding barrel"/>
    <property type="match status" value="1"/>
</dbReference>
<name>A0ABP6Y8A1_9ACTN</name>
<gene>
    <name evidence="9 11" type="primary">hisF</name>
    <name evidence="11" type="ORF">GCM10022197_39760</name>
</gene>
<dbReference type="InterPro" id="IPR011060">
    <property type="entry name" value="RibuloseP-bd_barrel"/>
</dbReference>
<evidence type="ECO:0000256" key="7">
    <source>
        <dbReference type="ARBA" id="ARBA00025475"/>
    </source>
</evidence>
<dbReference type="EMBL" id="BAAAYR010000006">
    <property type="protein sequence ID" value="GAA3578403.1"/>
    <property type="molecule type" value="Genomic_DNA"/>
</dbReference>
<proteinExistence type="inferred from homology"/>
<dbReference type="PANTHER" id="PTHR21235:SF2">
    <property type="entry name" value="IMIDAZOLE GLYCEROL PHOSPHATE SYNTHASE HISHF"/>
    <property type="match status" value="1"/>
</dbReference>
<keyword evidence="6 9" id="KW-0456">Lyase</keyword>
<dbReference type="PANTHER" id="PTHR21235">
    <property type="entry name" value="IMIDAZOLE GLYCEROL PHOSPHATE SYNTHASE SUBUNIT HISF/H IGP SYNTHASE SUBUNIT HISF/H"/>
    <property type="match status" value="1"/>
</dbReference>
<dbReference type="Gene3D" id="3.20.20.70">
    <property type="entry name" value="Aldolase class I"/>
    <property type="match status" value="1"/>
</dbReference>
<dbReference type="InterPro" id="IPR004651">
    <property type="entry name" value="HisF"/>
</dbReference>
<evidence type="ECO:0000313" key="12">
    <source>
        <dbReference type="Proteomes" id="UP001500767"/>
    </source>
</evidence>
<keyword evidence="4 9" id="KW-0028">Amino-acid biosynthesis</keyword>
<dbReference type="InterPro" id="IPR050064">
    <property type="entry name" value="IGPS_HisA/HisF"/>
</dbReference>
<keyword evidence="5 9" id="KW-0368">Histidine biosynthesis</keyword>
<sequence length="269" mass="27668">MAVAVRVIPCLDVHAGRVVKGVNFVDLRDAGDPVELGAVYDAEGADELTFLDISASTEGRETTLDVVRRTAETVFIPLTVGGGVGSVADVDVLLRAGADKVAINTGAIRRPEVIGEITRRFGNQVLVLSVDARRAPGTPSGFEVTTHGGRRAAGIDAVEWARRGVGEGVGEILLNSMDADGTTAGFDLEMIAAVRAAVDVPLIASGGAGRVEDFPPAVEAGADAVLAATVFHFGTLRVADVKDAIAAAGHPVRRATSTVPGPTRETLTA</sequence>
<evidence type="ECO:0000256" key="8">
    <source>
        <dbReference type="ARBA" id="ARBA00047838"/>
    </source>
</evidence>
<evidence type="ECO:0000313" key="11">
    <source>
        <dbReference type="EMBL" id="GAA3578403.1"/>
    </source>
</evidence>
<comment type="subcellular location">
    <subcellularLocation>
        <location evidence="9">Cytoplasm</location>
    </subcellularLocation>
</comment>
<evidence type="ECO:0000256" key="5">
    <source>
        <dbReference type="ARBA" id="ARBA00023102"/>
    </source>
</evidence>
<keyword evidence="12" id="KW-1185">Reference proteome</keyword>
<evidence type="ECO:0000256" key="1">
    <source>
        <dbReference type="ARBA" id="ARBA00005091"/>
    </source>
</evidence>
<reference evidence="12" key="1">
    <citation type="journal article" date="2019" name="Int. J. Syst. Evol. Microbiol.">
        <title>The Global Catalogue of Microorganisms (GCM) 10K type strain sequencing project: providing services to taxonomists for standard genome sequencing and annotation.</title>
        <authorList>
            <consortium name="The Broad Institute Genomics Platform"/>
            <consortium name="The Broad Institute Genome Sequencing Center for Infectious Disease"/>
            <person name="Wu L."/>
            <person name="Ma J."/>
        </authorList>
    </citation>
    <scope>NUCLEOTIDE SEQUENCE [LARGE SCALE GENOMIC DNA]</scope>
    <source>
        <strain evidence="12">JCM 16540</strain>
    </source>
</reference>
<comment type="catalytic activity">
    <reaction evidence="8 9">
        <text>5-[(5-phospho-1-deoxy-D-ribulos-1-ylimino)methylamino]-1-(5-phospho-beta-D-ribosyl)imidazole-4-carboxamide + L-glutamine = D-erythro-1-(imidazol-4-yl)glycerol 3-phosphate + 5-amino-1-(5-phospho-beta-D-ribosyl)imidazole-4-carboxamide + L-glutamate + H(+)</text>
        <dbReference type="Rhea" id="RHEA:24793"/>
        <dbReference type="ChEBI" id="CHEBI:15378"/>
        <dbReference type="ChEBI" id="CHEBI:29985"/>
        <dbReference type="ChEBI" id="CHEBI:58278"/>
        <dbReference type="ChEBI" id="CHEBI:58359"/>
        <dbReference type="ChEBI" id="CHEBI:58475"/>
        <dbReference type="ChEBI" id="CHEBI:58525"/>
        <dbReference type="EC" id="4.3.2.10"/>
    </reaction>
</comment>
<dbReference type="Proteomes" id="UP001500767">
    <property type="component" value="Unassembled WGS sequence"/>
</dbReference>
<evidence type="ECO:0000256" key="2">
    <source>
        <dbReference type="ARBA" id="ARBA00009667"/>
    </source>
</evidence>
<comment type="pathway">
    <text evidence="1 9">Amino-acid biosynthesis; L-histidine biosynthesis; L-histidine from 5-phospho-alpha-D-ribose 1-diphosphate: step 5/9.</text>
</comment>
<dbReference type="CDD" id="cd04731">
    <property type="entry name" value="HisF"/>
    <property type="match status" value="1"/>
</dbReference>
<dbReference type="RefSeq" id="WP_204912851.1">
    <property type="nucleotide sequence ID" value="NZ_BAAAYR010000006.1"/>
</dbReference>
<evidence type="ECO:0000256" key="4">
    <source>
        <dbReference type="ARBA" id="ARBA00022605"/>
    </source>
</evidence>
<feature type="active site" evidence="9">
    <location>
        <position position="12"/>
    </location>
</feature>
<dbReference type="InterPro" id="IPR006062">
    <property type="entry name" value="His_biosynth"/>
</dbReference>
<dbReference type="Pfam" id="PF00977">
    <property type="entry name" value="His_biosynth"/>
    <property type="match status" value="1"/>
</dbReference>